<dbReference type="InterPro" id="IPR000866">
    <property type="entry name" value="AhpC/TSA"/>
</dbReference>
<reference evidence="3" key="1">
    <citation type="journal article" date="2015" name="ISME J.">
        <title>Aquifer environment selects for microbial species cohorts in sediment and groundwater.</title>
        <authorList>
            <person name="Hug L.A."/>
            <person name="Thomas B.C."/>
            <person name="Brown C.T."/>
            <person name="Frischkorn K.R."/>
            <person name="Williams K.H."/>
            <person name="Tringe S.G."/>
            <person name="Banfield J.F."/>
        </authorList>
    </citation>
    <scope>NUCLEOTIDE SEQUENCE</scope>
</reference>
<organism evidence="3">
    <name type="scientific">uncultured Microgenomates bacterium Rifle_16ft_4_minimus_38077</name>
    <dbReference type="NCBI Taxonomy" id="1665117"/>
    <lineage>
        <taxon>Bacteria</taxon>
        <taxon>Candidatus Microgenomatota</taxon>
        <taxon>environmental samples</taxon>
    </lineage>
</organism>
<evidence type="ECO:0000313" key="3">
    <source>
        <dbReference type="EMBL" id="AKQ03467.1"/>
    </source>
</evidence>
<protein>
    <recommendedName>
        <fullName evidence="2">Thioredoxin domain-containing protein</fullName>
    </recommendedName>
</protein>
<dbReference type="GO" id="GO:0016209">
    <property type="term" value="F:antioxidant activity"/>
    <property type="evidence" value="ECO:0007669"/>
    <property type="project" value="InterPro"/>
</dbReference>
<sequence length="150" mass="17078">MFLYLKGRDSFQTGSTTDTPSTNSLNLPKEPVENASSAQILDYTSSNYQSALSSGKLVVLYFYANWCPICRAEFPLMQEAFRMLPNDKVVGIRVNYSDSDTDKDEEALAEEFNVPYQHYKVILINGQDVLSSRESWSKDRYISEITSFVK</sequence>
<evidence type="ECO:0000259" key="2">
    <source>
        <dbReference type="PROSITE" id="PS51352"/>
    </source>
</evidence>
<dbReference type="SUPFAM" id="SSF52833">
    <property type="entry name" value="Thioredoxin-like"/>
    <property type="match status" value="1"/>
</dbReference>
<feature type="compositionally biased region" description="Polar residues" evidence="1">
    <location>
        <begin position="10"/>
        <end position="26"/>
    </location>
</feature>
<dbReference type="Gene3D" id="3.40.30.10">
    <property type="entry name" value="Glutaredoxin"/>
    <property type="match status" value="1"/>
</dbReference>
<dbReference type="GO" id="GO:0016491">
    <property type="term" value="F:oxidoreductase activity"/>
    <property type="evidence" value="ECO:0007669"/>
    <property type="project" value="InterPro"/>
</dbReference>
<dbReference type="Pfam" id="PF00578">
    <property type="entry name" value="AhpC-TSA"/>
    <property type="match status" value="1"/>
</dbReference>
<dbReference type="PROSITE" id="PS51352">
    <property type="entry name" value="THIOREDOXIN_2"/>
    <property type="match status" value="1"/>
</dbReference>
<proteinExistence type="predicted"/>
<feature type="region of interest" description="Disordered" evidence="1">
    <location>
        <begin position="1"/>
        <end position="29"/>
    </location>
</feature>
<name>A0A0H4TAD7_9BACT</name>
<accession>A0A0H4TAD7</accession>
<dbReference type="InterPro" id="IPR013766">
    <property type="entry name" value="Thioredoxin_domain"/>
</dbReference>
<dbReference type="InterPro" id="IPR036249">
    <property type="entry name" value="Thioredoxin-like_sf"/>
</dbReference>
<dbReference type="AlphaFoldDB" id="A0A0H4TAD7"/>
<dbReference type="EMBL" id="KT007014">
    <property type="protein sequence ID" value="AKQ03467.1"/>
    <property type="molecule type" value="Genomic_DNA"/>
</dbReference>
<feature type="domain" description="Thioredoxin" evidence="2">
    <location>
        <begin position="21"/>
        <end position="150"/>
    </location>
</feature>
<evidence type="ECO:0000256" key="1">
    <source>
        <dbReference type="SAM" id="MobiDB-lite"/>
    </source>
</evidence>
<dbReference type="CDD" id="cd02966">
    <property type="entry name" value="TlpA_like_family"/>
    <property type="match status" value="1"/>
</dbReference>